<dbReference type="Pfam" id="PF26639">
    <property type="entry name" value="Het-6_barrel"/>
    <property type="match status" value="1"/>
</dbReference>
<evidence type="ECO:0000313" key="3">
    <source>
        <dbReference type="Proteomes" id="UP000651452"/>
    </source>
</evidence>
<name>A0A8H7ITA9_9PLEO</name>
<reference evidence="2" key="1">
    <citation type="submission" date="2018-12" db="EMBL/GenBank/DDBJ databases">
        <authorList>
            <person name="Syme R.A."/>
            <person name="Farfan-Caceres L."/>
            <person name="Lichtenzveig J."/>
        </authorList>
    </citation>
    <scope>NUCLEOTIDE SEQUENCE</scope>
    <source>
        <strain evidence="2">Al4</strain>
    </source>
</reference>
<dbReference type="Pfam" id="PF06985">
    <property type="entry name" value="HET"/>
    <property type="match status" value="1"/>
</dbReference>
<dbReference type="Proteomes" id="UP000651452">
    <property type="component" value="Unassembled WGS sequence"/>
</dbReference>
<feature type="domain" description="Heterokaryon incompatibility" evidence="1">
    <location>
        <begin position="1"/>
        <end position="73"/>
    </location>
</feature>
<dbReference type="InterPro" id="IPR010730">
    <property type="entry name" value="HET"/>
</dbReference>
<dbReference type="OrthoDB" id="2288928at2759"/>
<protein>
    <recommendedName>
        <fullName evidence="1">Heterokaryon incompatibility domain-containing protein</fullName>
    </recommendedName>
</protein>
<dbReference type="EMBL" id="RZGK01000022">
    <property type="protein sequence ID" value="KAF9690841.1"/>
    <property type="molecule type" value="Genomic_DNA"/>
</dbReference>
<dbReference type="AlphaFoldDB" id="A0A8H7ITA9"/>
<evidence type="ECO:0000259" key="1">
    <source>
        <dbReference type="Pfam" id="PF06985"/>
    </source>
</evidence>
<sequence length="471" mass="54050">MKDIYQKAQRVIVWLGYTNAENASEVFSYLRVGEAYMYDHKNSIARLDRLVRDRRINSLFSSQWFNRLWIVQELYQSARASCFWGDVQIDFTYITAAHMRYNECPQWLDLCTRRSGLPLPLVKLLHLTQHLQCSDNRDRVYAFLALIHKSGYQIKPDFTKSAEQVYRAAALADAADWDIAQDGSPSLYNWFPFTLLGVDHPYGWDPLTSKASSWLPEWGEKLPVPIFQNIGPKFVAMPTAFFSERNLQSVVVEGCMFDNIDFVTESDIPCTKLVDTLQYVSAFWNDHVELWRMLFPFDRDVLNYRFLGALCCAEIDWAELQKHGQKRKKGDDVERKLVHVWKGADTSNLSLAVATGIQGMMSSLLDSEKRLPGSVWSGLPERSIPIYDELSTKWRTRRLFTTCKQYIGLGPGASRAGDVIVNIAGARLPAVLRPHDNYWFFVGYCYISGDHRTSLTNPGYGRSTSSSYDIR</sequence>
<reference evidence="2" key="2">
    <citation type="submission" date="2020-09" db="EMBL/GenBank/DDBJ databases">
        <title>Reference genome assembly for Australian Ascochyta lentis isolate Al4.</title>
        <authorList>
            <person name="Lee R.C."/>
            <person name="Farfan-Caceres L.M."/>
            <person name="Debler J.W."/>
            <person name="Williams A.H."/>
            <person name="Henares B.M."/>
        </authorList>
    </citation>
    <scope>NUCLEOTIDE SEQUENCE</scope>
    <source>
        <strain evidence="2">Al4</strain>
    </source>
</reference>
<evidence type="ECO:0000313" key="2">
    <source>
        <dbReference type="EMBL" id="KAF9690841.1"/>
    </source>
</evidence>
<dbReference type="InterPro" id="IPR052895">
    <property type="entry name" value="HetReg/Transcr_Mod"/>
</dbReference>
<dbReference type="PANTHER" id="PTHR24148:SF64">
    <property type="entry name" value="HETEROKARYON INCOMPATIBILITY DOMAIN-CONTAINING PROTEIN"/>
    <property type="match status" value="1"/>
</dbReference>
<dbReference type="PANTHER" id="PTHR24148">
    <property type="entry name" value="ANKYRIN REPEAT DOMAIN-CONTAINING PROTEIN 39 HOMOLOG-RELATED"/>
    <property type="match status" value="1"/>
</dbReference>
<comment type="caution">
    <text evidence="2">The sequence shown here is derived from an EMBL/GenBank/DDBJ whole genome shotgun (WGS) entry which is preliminary data.</text>
</comment>
<proteinExistence type="predicted"/>
<keyword evidence="3" id="KW-1185">Reference proteome</keyword>
<gene>
    <name evidence="2" type="ORF">EKO04_011143</name>
</gene>
<accession>A0A8H7ITA9</accession>
<organism evidence="2 3">
    <name type="scientific">Ascochyta lentis</name>
    <dbReference type="NCBI Taxonomy" id="205686"/>
    <lineage>
        <taxon>Eukaryota</taxon>
        <taxon>Fungi</taxon>
        <taxon>Dikarya</taxon>
        <taxon>Ascomycota</taxon>
        <taxon>Pezizomycotina</taxon>
        <taxon>Dothideomycetes</taxon>
        <taxon>Pleosporomycetidae</taxon>
        <taxon>Pleosporales</taxon>
        <taxon>Pleosporineae</taxon>
        <taxon>Didymellaceae</taxon>
        <taxon>Ascochyta</taxon>
    </lineage>
</organism>